<evidence type="ECO:0000313" key="1">
    <source>
        <dbReference type="EMBL" id="JAT21819.1"/>
    </source>
</evidence>
<name>A0A1B6LDP7_9HEMI</name>
<gene>
    <name evidence="1" type="ORF">g.5254</name>
</gene>
<protein>
    <submittedName>
        <fullName evidence="1">Uncharacterized protein</fullName>
    </submittedName>
</protein>
<accession>A0A1B6LDP7</accession>
<reference evidence="1" key="1">
    <citation type="submission" date="2015-11" db="EMBL/GenBank/DDBJ databases">
        <title>De novo transcriptome assembly of four potential Pierce s Disease insect vectors from Arizona vineyards.</title>
        <authorList>
            <person name="Tassone E.E."/>
        </authorList>
    </citation>
    <scope>NUCLEOTIDE SEQUENCE</scope>
</reference>
<dbReference type="AlphaFoldDB" id="A0A1B6LDP7"/>
<feature type="non-terminal residue" evidence="1">
    <location>
        <position position="99"/>
    </location>
</feature>
<sequence length="99" mass="11221">MAEPDEESGLANLNPVTNRTDGIEIEMAVQSILENPYASNPELTEQNELKRKHNELDENVGKSPSLSPNRKKSYIVRLYKPENKGPFEVIIQTKDKVKI</sequence>
<dbReference type="EMBL" id="GEBQ01018158">
    <property type="protein sequence ID" value="JAT21819.1"/>
    <property type="molecule type" value="Transcribed_RNA"/>
</dbReference>
<proteinExistence type="predicted"/>
<organism evidence="1">
    <name type="scientific">Graphocephala atropunctata</name>
    <dbReference type="NCBI Taxonomy" id="36148"/>
    <lineage>
        <taxon>Eukaryota</taxon>
        <taxon>Metazoa</taxon>
        <taxon>Ecdysozoa</taxon>
        <taxon>Arthropoda</taxon>
        <taxon>Hexapoda</taxon>
        <taxon>Insecta</taxon>
        <taxon>Pterygota</taxon>
        <taxon>Neoptera</taxon>
        <taxon>Paraneoptera</taxon>
        <taxon>Hemiptera</taxon>
        <taxon>Auchenorrhyncha</taxon>
        <taxon>Membracoidea</taxon>
        <taxon>Cicadellidae</taxon>
        <taxon>Cicadellinae</taxon>
        <taxon>Cicadellini</taxon>
        <taxon>Graphocephala</taxon>
    </lineage>
</organism>